<proteinExistence type="predicted"/>
<dbReference type="EnsemblPlants" id="evm.model.08.1034">
    <property type="protein sequence ID" value="cds.evm.model.08.1034"/>
    <property type="gene ID" value="evm.TU.08.1034"/>
</dbReference>
<dbReference type="Gramene" id="evm.model.08.1034">
    <property type="protein sequence ID" value="cds.evm.model.08.1034"/>
    <property type="gene ID" value="evm.TU.08.1034"/>
</dbReference>
<keyword evidence="3" id="KW-1185">Reference proteome</keyword>
<reference evidence="2" key="1">
    <citation type="submission" date="2018-11" db="EMBL/GenBank/DDBJ databases">
        <authorList>
            <person name="Grassa J C."/>
        </authorList>
    </citation>
    <scope>NUCLEOTIDE SEQUENCE [LARGE SCALE GENOMIC DNA]</scope>
</reference>
<protein>
    <submittedName>
        <fullName evidence="2">Uncharacterized protein</fullName>
    </submittedName>
</protein>
<evidence type="ECO:0000313" key="3">
    <source>
        <dbReference type="Proteomes" id="UP000596661"/>
    </source>
</evidence>
<dbReference type="AlphaFoldDB" id="A0A803Q7E4"/>
<accession>A0A803Q7E4</accession>
<sequence length="247" mass="28850">MHKQTHPEEANSDEEVIEREDAPKLILNENPWELDQHVNMFRNYNNLRKYKTLRGLERVQDYFEIGSPFSGRGPTSALKEASVSRTGLISRWAYRLLSGWYIFCAQHGKSVPTSKEILYFYKIKSSPMRGHKEKVGFYRLECYTRIVLCPTSSTKYTHDFRDYYFYTSDFPLKRVPTLSLDFNMANCLPQLPLTLELEERITFYKSFLSKEMQVEKLDALRGDLDEVKEAIAVITAKEALKAMKADE</sequence>
<dbReference type="EMBL" id="UZAU01000697">
    <property type="status" value="NOT_ANNOTATED_CDS"/>
    <property type="molecule type" value="Genomic_DNA"/>
</dbReference>
<organism evidence="2 3">
    <name type="scientific">Cannabis sativa</name>
    <name type="common">Hemp</name>
    <name type="synonym">Marijuana</name>
    <dbReference type="NCBI Taxonomy" id="3483"/>
    <lineage>
        <taxon>Eukaryota</taxon>
        <taxon>Viridiplantae</taxon>
        <taxon>Streptophyta</taxon>
        <taxon>Embryophyta</taxon>
        <taxon>Tracheophyta</taxon>
        <taxon>Spermatophyta</taxon>
        <taxon>Magnoliopsida</taxon>
        <taxon>eudicotyledons</taxon>
        <taxon>Gunneridae</taxon>
        <taxon>Pentapetalae</taxon>
        <taxon>rosids</taxon>
        <taxon>fabids</taxon>
        <taxon>Rosales</taxon>
        <taxon>Cannabaceae</taxon>
        <taxon>Cannabis</taxon>
    </lineage>
</organism>
<keyword evidence="1" id="KW-0175">Coiled coil</keyword>
<reference evidence="2" key="2">
    <citation type="submission" date="2021-03" db="UniProtKB">
        <authorList>
            <consortium name="EnsemblPlants"/>
        </authorList>
    </citation>
    <scope>IDENTIFICATION</scope>
</reference>
<name>A0A803Q7E4_CANSA</name>
<dbReference type="Proteomes" id="UP000596661">
    <property type="component" value="Chromosome 8"/>
</dbReference>
<evidence type="ECO:0000256" key="1">
    <source>
        <dbReference type="SAM" id="Coils"/>
    </source>
</evidence>
<evidence type="ECO:0000313" key="2">
    <source>
        <dbReference type="EnsemblPlants" id="cds.evm.model.08.1034"/>
    </source>
</evidence>
<feature type="coiled-coil region" evidence="1">
    <location>
        <begin position="210"/>
        <end position="237"/>
    </location>
</feature>